<sequence>MKTFSNFNALTEAFNFRPTKKKEILDNPAIPEDWQAFIIDIWKMFGETVVFQTTGKLNKKGEVSGDALAGKIRPDAWFNIKAGKKTIGNGFKTEFNPKGTTLSLSKTYKGWTYSINLVAGLGSGSKGPTGAQWESLITHQLNILLGNPDADTNAAEIANPFYPVYLEPAMAIADAFNKTLGAKSFMTQFGAGSGSLSKLWKKHGAGNATPKTDMYTKNFNVSLKKAGGSQLASGGKEETLATFYAALEYMSVSKSSKKAISNIMNDIEANFTKVAMEYGSGELETLAGGGKVGKKGKADLSSKDKKELKRFTETE</sequence>
<evidence type="ECO:0000313" key="2">
    <source>
        <dbReference type="EMBL" id="SVC75811.1"/>
    </source>
</evidence>
<feature type="compositionally biased region" description="Basic and acidic residues" evidence="1">
    <location>
        <begin position="296"/>
        <end position="315"/>
    </location>
</feature>
<evidence type="ECO:0000256" key="1">
    <source>
        <dbReference type="SAM" id="MobiDB-lite"/>
    </source>
</evidence>
<organism evidence="2">
    <name type="scientific">marine metagenome</name>
    <dbReference type="NCBI Taxonomy" id="408172"/>
    <lineage>
        <taxon>unclassified sequences</taxon>
        <taxon>metagenomes</taxon>
        <taxon>ecological metagenomes</taxon>
    </lineage>
</organism>
<feature type="non-terminal residue" evidence="2">
    <location>
        <position position="315"/>
    </location>
</feature>
<dbReference type="AlphaFoldDB" id="A0A382PV16"/>
<gene>
    <name evidence="2" type="ORF">METZ01_LOCUS328665</name>
</gene>
<name>A0A382PV16_9ZZZZ</name>
<protein>
    <submittedName>
        <fullName evidence="2">Uncharacterized protein</fullName>
    </submittedName>
</protein>
<feature type="region of interest" description="Disordered" evidence="1">
    <location>
        <begin position="284"/>
        <end position="315"/>
    </location>
</feature>
<reference evidence="2" key="1">
    <citation type="submission" date="2018-05" db="EMBL/GenBank/DDBJ databases">
        <authorList>
            <person name="Lanie J.A."/>
            <person name="Ng W.-L."/>
            <person name="Kazmierczak K.M."/>
            <person name="Andrzejewski T.M."/>
            <person name="Davidsen T.M."/>
            <person name="Wayne K.J."/>
            <person name="Tettelin H."/>
            <person name="Glass J.I."/>
            <person name="Rusch D."/>
            <person name="Podicherti R."/>
            <person name="Tsui H.-C.T."/>
            <person name="Winkler M.E."/>
        </authorList>
    </citation>
    <scope>NUCLEOTIDE SEQUENCE</scope>
</reference>
<dbReference type="EMBL" id="UINC01109174">
    <property type="protein sequence ID" value="SVC75811.1"/>
    <property type="molecule type" value="Genomic_DNA"/>
</dbReference>
<proteinExistence type="predicted"/>
<accession>A0A382PV16</accession>